<gene>
    <name evidence="1" type="ORF">GIB67_028491</name>
</gene>
<comment type="caution">
    <text evidence="1">The sequence shown here is derived from an EMBL/GenBank/DDBJ whole genome shotgun (WGS) entry which is preliminary data.</text>
</comment>
<evidence type="ECO:0008006" key="3">
    <source>
        <dbReference type="Google" id="ProtNLM"/>
    </source>
</evidence>
<name>A0A7J7P1K3_9MAGN</name>
<feature type="non-terminal residue" evidence="1">
    <location>
        <position position="1"/>
    </location>
</feature>
<sequence>DNRVAHGRGPTSFVIYGELHHRIGALVPNKEHEASYAQLYIYKPGVSLNTRHKRNLYLNREVLKIFHDTLARCNPFSEFYHHAYEVLEDATGNNKNFNVPVYLHYSVLTDHC</sequence>
<evidence type="ECO:0000313" key="1">
    <source>
        <dbReference type="EMBL" id="KAF6173193.1"/>
    </source>
</evidence>
<keyword evidence="2" id="KW-1185">Reference proteome</keyword>
<organism evidence="1 2">
    <name type="scientific">Kingdonia uniflora</name>
    <dbReference type="NCBI Taxonomy" id="39325"/>
    <lineage>
        <taxon>Eukaryota</taxon>
        <taxon>Viridiplantae</taxon>
        <taxon>Streptophyta</taxon>
        <taxon>Embryophyta</taxon>
        <taxon>Tracheophyta</taxon>
        <taxon>Spermatophyta</taxon>
        <taxon>Magnoliopsida</taxon>
        <taxon>Ranunculales</taxon>
        <taxon>Circaeasteraceae</taxon>
        <taxon>Kingdonia</taxon>
    </lineage>
</organism>
<protein>
    <recommendedName>
        <fullName evidence="3">Helitron helicase-like domain-containing protein</fullName>
    </recommendedName>
</protein>
<evidence type="ECO:0000313" key="2">
    <source>
        <dbReference type="Proteomes" id="UP000541444"/>
    </source>
</evidence>
<proteinExistence type="predicted"/>
<reference evidence="1 2" key="1">
    <citation type="journal article" date="2020" name="IScience">
        <title>Genome Sequencing of the Endangered Kingdonia uniflora (Circaeasteraceae, Ranunculales) Reveals Potential Mechanisms of Evolutionary Specialization.</title>
        <authorList>
            <person name="Sun Y."/>
            <person name="Deng T."/>
            <person name="Zhang A."/>
            <person name="Moore M.J."/>
            <person name="Landis J.B."/>
            <person name="Lin N."/>
            <person name="Zhang H."/>
            <person name="Zhang X."/>
            <person name="Huang J."/>
            <person name="Zhang X."/>
            <person name="Sun H."/>
            <person name="Wang H."/>
        </authorList>
    </citation>
    <scope>NUCLEOTIDE SEQUENCE [LARGE SCALE GENOMIC DNA]</scope>
    <source>
        <strain evidence="1">TB1705</strain>
        <tissue evidence="1">Leaf</tissue>
    </source>
</reference>
<dbReference type="Proteomes" id="UP000541444">
    <property type="component" value="Unassembled WGS sequence"/>
</dbReference>
<accession>A0A7J7P1K3</accession>
<dbReference type="EMBL" id="JACGCM010000354">
    <property type="protein sequence ID" value="KAF6173193.1"/>
    <property type="molecule type" value="Genomic_DNA"/>
</dbReference>
<dbReference type="AlphaFoldDB" id="A0A7J7P1K3"/>